<dbReference type="AlphaFoldDB" id="A0ABD1S672"/>
<dbReference type="EMBL" id="JBFOLJ010000011">
    <property type="protein sequence ID" value="KAL2496249.1"/>
    <property type="molecule type" value="Genomic_DNA"/>
</dbReference>
<organism evidence="2 3">
    <name type="scientific">Forsythia ovata</name>
    <dbReference type="NCBI Taxonomy" id="205694"/>
    <lineage>
        <taxon>Eukaryota</taxon>
        <taxon>Viridiplantae</taxon>
        <taxon>Streptophyta</taxon>
        <taxon>Embryophyta</taxon>
        <taxon>Tracheophyta</taxon>
        <taxon>Spermatophyta</taxon>
        <taxon>Magnoliopsida</taxon>
        <taxon>eudicotyledons</taxon>
        <taxon>Gunneridae</taxon>
        <taxon>Pentapetalae</taxon>
        <taxon>asterids</taxon>
        <taxon>lamiids</taxon>
        <taxon>Lamiales</taxon>
        <taxon>Oleaceae</taxon>
        <taxon>Forsythieae</taxon>
        <taxon>Forsythia</taxon>
    </lineage>
</organism>
<proteinExistence type="predicted"/>
<protein>
    <submittedName>
        <fullName evidence="2">Uncharacterized protein</fullName>
    </submittedName>
</protein>
<evidence type="ECO:0000313" key="3">
    <source>
        <dbReference type="Proteomes" id="UP001604277"/>
    </source>
</evidence>
<dbReference type="Proteomes" id="UP001604277">
    <property type="component" value="Unassembled WGS sequence"/>
</dbReference>
<keyword evidence="3" id="KW-1185">Reference proteome</keyword>
<evidence type="ECO:0000256" key="1">
    <source>
        <dbReference type="SAM" id="MobiDB-lite"/>
    </source>
</evidence>
<feature type="compositionally biased region" description="Polar residues" evidence="1">
    <location>
        <begin position="99"/>
        <end position="108"/>
    </location>
</feature>
<evidence type="ECO:0000313" key="2">
    <source>
        <dbReference type="EMBL" id="KAL2496249.1"/>
    </source>
</evidence>
<comment type="caution">
    <text evidence="2">The sequence shown here is derived from an EMBL/GenBank/DDBJ whole genome shotgun (WGS) entry which is preliminary data.</text>
</comment>
<feature type="compositionally biased region" description="Basic and acidic residues" evidence="1">
    <location>
        <begin position="64"/>
        <end position="77"/>
    </location>
</feature>
<feature type="region of interest" description="Disordered" evidence="1">
    <location>
        <begin position="45"/>
        <end position="119"/>
    </location>
</feature>
<name>A0ABD1S672_9LAMI</name>
<accession>A0ABD1S672</accession>
<reference evidence="3" key="1">
    <citation type="submission" date="2024-07" db="EMBL/GenBank/DDBJ databases">
        <title>Two chromosome-level genome assemblies of Korean endemic species Abeliophyllum distichum and Forsythia ovata (Oleaceae).</title>
        <authorList>
            <person name="Jang H."/>
        </authorList>
    </citation>
    <scope>NUCLEOTIDE SEQUENCE [LARGE SCALE GENOMIC DNA]</scope>
</reference>
<gene>
    <name evidence="2" type="ORF">Fot_40006</name>
</gene>
<sequence>MQADYSKTPIGTWLSRKASTQFNAEASTKILTSETRIGNIGKNDVEENLEAPLHNLQAENDNGEETKNNEGNDDKQPQTETRTMNMKYSWCRRTEHNRQTCTKPNPLQNRLVANPHNAV</sequence>